<feature type="domain" description="DUF1722" evidence="1">
    <location>
        <begin position="193"/>
        <end position="309"/>
    </location>
</feature>
<comment type="caution">
    <text evidence="2">The sequence shown here is derived from an EMBL/GenBank/DDBJ whole genome shotgun (WGS) entry which is preliminary data.</text>
</comment>
<dbReference type="PANTHER" id="PTHR30087">
    <property type="entry name" value="INNER MEMBRANE PROTEIN"/>
    <property type="match status" value="1"/>
</dbReference>
<dbReference type="EMBL" id="RJVA01000011">
    <property type="protein sequence ID" value="ROQ93396.1"/>
    <property type="molecule type" value="Genomic_DNA"/>
</dbReference>
<gene>
    <name evidence="2" type="ORF">EDC27_1412</name>
</gene>
<evidence type="ECO:0000313" key="3">
    <source>
        <dbReference type="Proteomes" id="UP000276223"/>
    </source>
</evidence>
<dbReference type="PANTHER" id="PTHR30087:SF0">
    <property type="entry name" value="INNER MEMBRANE PROTEIN"/>
    <property type="match status" value="1"/>
</dbReference>
<sequence length="318" mass="37289">MKTMDKIRLGVSACLLGHAVRYDGSHQRNRYVTDILGAYVQFVPVCPEVECGMGIPREAMHLEGDPENPRLITTRTRRDVTDQMLRWAAQRLEELKKENLCGFIFKSNSPSSGMERVKIFDTKGMPHKKGVGIFARLFMKTFPHLPVEEDGRLNDEVLRENFVERLFHRKRWDDHVRGGKDLGRLVEFHTDHKLLYLAHSPKHHRELGKLVAEGKSLPLETLYERYEHLMSEALKLKATVKKNTNVLYHLMGYFKKELSPSEKEELREIIEAYHRGLYPLIVPITLINHYVRKYDQPYLKRQFYLNPHPLELKLRNHA</sequence>
<dbReference type="InterPro" id="IPR007553">
    <property type="entry name" value="2-thiour_desulf"/>
</dbReference>
<dbReference type="InterPro" id="IPR017087">
    <property type="entry name" value="UCP037004"/>
</dbReference>
<dbReference type="AlphaFoldDB" id="A0A3N1V1I1"/>
<evidence type="ECO:0000313" key="2">
    <source>
        <dbReference type="EMBL" id="ROQ93396.1"/>
    </source>
</evidence>
<dbReference type="Pfam" id="PF04463">
    <property type="entry name" value="2-thiour_desulf"/>
    <property type="match status" value="1"/>
</dbReference>
<organism evidence="2 3">
    <name type="scientific">Desulfosoma caldarium</name>
    <dbReference type="NCBI Taxonomy" id="610254"/>
    <lineage>
        <taxon>Bacteria</taxon>
        <taxon>Pseudomonadati</taxon>
        <taxon>Thermodesulfobacteriota</taxon>
        <taxon>Syntrophobacteria</taxon>
        <taxon>Syntrophobacterales</taxon>
        <taxon>Syntrophobacteraceae</taxon>
        <taxon>Desulfosoma</taxon>
    </lineage>
</organism>
<evidence type="ECO:0000259" key="1">
    <source>
        <dbReference type="Pfam" id="PF08349"/>
    </source>
</evidence>
<keyword evidence="3" id="KW-1185">Reference proteome</keyword>
<proteinExistence type="predicted"/>
<dbReference type="InterPro" id="IPR013560">
    <property type="entry name" value="DUF1722"/>
</dbReference>
<reference evidence="2 3" key="1">
    <citation type="submission" date="2018-11" db="EMBL/GenBank/DDBJ databases">
        <title>Genomic Encyclopedia of Type Strains, Phase IV (KMG-IV): sequencing the most valuable type-strain genomes for metagenomic binning, comparative biology and taxonomic classification.</title>
        <authorList>
            <person name="Goeker M."/>
        </authorList>
    </citation>
    <scope>NUCLEOTIDE SEQUENCE [LARGE SCALE GENOMIC DNA]</scope>
    <source>
        <strain evidence="2 3">DSM 22027</strain>
    </source>
</reference>
<name>A0A3N1V1I1_9BACT</name>
<dbReference type="Proteomes" id="UP000276223">
    <property type="component" value="Unassembled WGS sequence"/>
</dbReference>
<dbReference type="Pfam" id="PF08349">
    <property type="entry name" value="DUF1722"/>
    <property type="match status" value="1"/>
</dbReference>
<dbReference type="PIRSF" id="PIRSF037004">
    <property type="entry name" value="UCP037004"/>
    <property type="match status" value="1"/>
</dbReference>
<accession>A0A3N1V1I1</accession>
<protein>
    <submittedName>
        <fullName evidence="2">Uncharacterized protein YbgA (DUF1722 family)</fullName>
    </submittedName>
</protein>